<dbReference type="Gene3D" id="1.10.510.10">
    <property type="entry name" value="Transferase(Phosphotransferase) domain 1"/>
    <property type="match status" value="1"/>
</dbReference>
<evidence type="ECO:0000259" key="3">
    <source>
        <dbReference type="PROSITE" id="PS50011"/>
    </source>
</evidence>
<reference evidence="4 5" key="1">
    <citation type="submission" date="2024-04" db="EMBL/GenBank/DDBJ databases">
        <title>Tritrichomonas musculus Genome.</title>
        <authorList>
            <person name="Alves-Ferreira E."/>
            <person name="Grigg M."/>
            <person name="Lorenzi H."/>
            <person name="Galac M."/>
        </authorList>
    </citation>
    <scope>NUCLEOTIDE SEQUENCE [LARGE SCALE GENOMIC DNA]</scope>
    <source>
        <strain evidence="4 5">EAF2021</strain>
    </source>
</reference>
<dbReference type="Pfam" id="PF00069">
    <property type="entry name" value="Pkinase"/>
    <property type="match status" value="1"/>
</dbReference>
<evidence type="ECO:0000313" key="5">
    <source>
        <dbReference type="Proteomes" id="UP001470230"/>
    </source>
</evidence>
<comment type="similarity">
    <text evidence="1">Belongs to the protein kinase superfamily. STE Ser/Thr protein kinase family. STE20 subfamily.</text>
</comment>
<accession>A0ABR2KJL4</accession>
<gene>
    <name evidence="4" type="ORF">M9Y10_028529</name>
</gene>
<proteinExistence type="inferred from homology"/>
<evidence type="ECO:0000256" key="2">
    <source>
        <dbReference type="SAM" id="MobiDB-lite"/>
    </source>
</evidence>
<evidence type="ECO:0000256" key="1">
    <source>
        <dbReference type="ARBA" id="ARBA00008874"/>
    </source>
</evidence>
<dbReference type="PANTHER" id="PTHR48014">
    <property type="entry name" value="SERINE/THREONINE-PROTEIN KINASE FRAY2"/>
    <property type="match status" value="1"/>
</dbReference>
<feature type="domain" description="Protein kinase" evidence="3">
    <location>
        <begin position="9"/>
        <end position="257"/>
    </location>
</feature>
<dbReference type="EMBL" id="JAPFFF010000004">
    <property type="protein sequence ID" value="KAK8891322.1"/>
    <property type="molecule type" value="Genomic_DNA"/>
</dbReference>
<dbReference type="Proteomes" id="UP001470230">
    <property type="component" value="Unassembled WGS sequence"/>
</dbReference>
<protein>
    <recommendedName>
        <fullName evidence="3">Protein kinase domain-containing protein</fullName>
    </recommendedName>
</protein>
<dbReference type="InterPro" id="IPR011009">
    <property type="entry name" value="Kinase-like_dom_sf"/>
</dbReference>
<dbReference type="SUPFAM" id="SSF56112">
    <property type="entry name" value="Protein kinase-like (PK-like)"/>
    <property type="match status" value="1"/>
</dbReference>
<sequence length="401" mass="45809">MYPTDTTKYNFHEVISKGMNTISYKAKCMENNEILCLKQINLNSSDISISDLQNKIKIWSLIQGESILKYYGSFVESNYFYLLSEYQQYENLGEFIKNNYPHGIADEKLASSFVESIINVFSFLHSNNLIRKNTELEHFQIAHDGSLKLNELEFCESSFSQDFQKRTGTKQTKNKQFIAPETHKGKFSVKSDIWSIGLLTIELLTGASPKSAYFNLSTLEVLTSNNSGAARDFIKSCLEIDPEARPSLDKLRHHKFIKMSKGKKYVMQKLKSISPLSNKKNEVNFSPAHIPHTKTKIRTKSDDILGFEFDASSLLSPEKKIRRVSGSEIQIGRFTISKAVKEEPKDQKTSNSSSDETYSLDSMESQINDLNDRTSALESSNDEMMKKIQNLLQTVRKMKKE</sequence>
<feature type="region of interest" description="Disordered" evidence="2">
    <location>
        <begin position="340"/>
        <end position="372"/>
    </location>
</feature>
<organism evidence="4 5">
    <name type="scientific">Tritrichomonas musculus</name>
    <dbReference type="NCBI Taxonomy" id="1915356"/>
    <lineage>
        <taxon>Eukaryota</taxon>
        <taxon>Metamonada</taxon>
        <taxon>Parabasalia</taxon>
        <taxon>Tritrichomonadida</taxon>
        <taxon>Tritrichomonadidae</taxon>
        <taxon>Tritrichomonas</taxon>
    </lineage>
</organism>
<dbReference type="InterPro" id="IPR047173">
    <property type="entry name" value="STRAD_A/B-like"/>
</dbReference>
<evidence type="ECO:0000313" key="4">
    <source>
        <dbReference type="EMBL" id="KAK8891322.1"/>
    </source>
</evidence>
<dbReference type="Gene3D" id="3.30.200.20">
    <property type="entry name" value="Phosphorylase Kinase, domain 1"/>
    <property type="match status" value="1"/>
</dbReference>
<comment type="caution">
    <text evidence="4">The sequence shown here is derived from an EMBL/GenBank/DDBJ whole genome shotgun (WGS) entry which is preliminary data.</text>
</comment>
<feature type="compositionally biased region" description="Polar residues" evidence="2">
    <location>
        <begin position="349"/>
        <end position="372"/>
    </location>
</feature>
<dbReference type="PANTHER" id="PTHR48014:SF21">
    <property type="entry name" value="SERINE_THREONINE-PROTEIN KINASE FRAY2"/>
    <property type="match status" value="1"/>
</dbReference>
<dbReference type="InterPro" id="IPR000719">
    <property type="entry name" value="Prot_kinase_dom"/>
</dbReference>
<keyword evidence="5" id="KW-1185">Reference proteome</keyword>
<name>A0ABR2KJL4_9EUKA</name>
<dbReference type="PROSITE" id="PS50011">
    <property type="entry name" value="PROTEIN_KINASE_DOM"/>
    <property type="match status" value="1"/>
</dbReference>